<organism evidence="2 3">
    <name type="scientific">Fasciola hepatica</name>
    <name type="common">Liver fluke</name>
    <dbReference type="NCBI Taxonomy" id="6192"/>
    <lineage>
        <taxon>Eukaryota</taxon>
        <taxon>Metazoa</taxon>
        <taxon>Spiralia</taxon>
        <taxon>Lophotrochozoa</taxon>
        <taxon>Platyhelminthes</taxon>
        <taxon>Trematoda</taxon>
        <taxon>Digenea</taxon>
        <taxon>Plagiorchiida</taxon>
        <taxon>Echinostomata</taxon>
        <taxon>Echinostomatoidea</taxon>
        <taxon>Fasciolidae</taxon>
        <taxon>Fasciola</taxon>
    </lineage>
</organism>
<dbReference type="AlphaFoldDB" id="A0A4E0RG20"/>
<comment type="caution">
    <text evidence="2">The sequence shown here is derived from an EMBL/GenBank/DDBJ whole genome shotgun (WGS) entry which is preliminary data.</text>
</comment>
<feature type="region of interest" description="Disordered" evidence="1">
    <location>
        <begin position="18"/>
        <end position="43"/>
    </location>
</feature>
<accession>A0A4E0RG20</accession>
<feature type="compositionally biased region" description="Basic and acidic residues" evidence="1">
    <location>
        <begin position="18"/>
        <end position="28"/>
    </location>
</feature>
<name>A0A4E0RG20_FASHE</name>
<protein>
    <submittedName>
        <fullName evidence="2">Uncharacterized protein</fullName>
    </submittedName>
</protein>
<evidence type="ECO:0000313" key="3">
    <source>
        <dbReference type="Proteomes" id="UP000230066"/>
    </source>
</evidence>
<gene>
    <name evidence="2" type="ORF">D915_002587</name>
</gene>
<evidence type="ECO:0000256" key="1">
    <source>
        <dbReference type="SAM" id="MobiDB-lite"/>
    </source>
</evidence>
<evidence type="ECO:0000313" key="2">
    <source>
        <dbReference type="EMBL" id="THD26633.1"/>
    </source>
</evidence>
<dbReference type="EMBL" id="JXXN02000677">
    <property type="protein sequence ID" value="THD26633.1"/>
    <property type="molecule type" value="Genomic_DNA"/>
</dbReference>
<keyword evidence="3" id="KW-1185">Reference proteome</keyword>
<reference evidence="2" key="1">
    <citation type="submission" date="2019-03" db="EMBL/GenBank/DDBJ databases">
        <title>Improved annotation for the trematode Fasciola hepatica.</title>
        <authorList>
            <person name="Choi Y.-J."/>
            <person name="Martin J."/>
            <person name="Mitreva M."/>
        </authorList>
    </citation>
    <scope>NUCLEOTIDE SEQUENCE [LARGE SCALE GENOMIC DNA]</scope>
</reference>
<proteinExistence type="predicted"/>
<dbReference type="Proteomes" id="UP000230066">
    <property type="component" value="Unassembled WGS sequence"/>
</dbReference>
<sequence length="237" mass="27138">MLKQKYKRVILTRAFVKKQDRTSRHSTDNSKTPGGQEDANKSEMVPKRTLGIPTLPIITTSYKITVKPPMLNLDDPDALTVELIGSKGSWTEKVCINRHDRTDEASYVWVITKQTGRIKALRLALPCEYDSRTVHFKWNEISVQKMLKSTEIATLLSKPQHLSLVPPIVKEMKLTPHRIRRARPCEVGQVDVHTISLPVAERYVFRRKPGDSLWDTVVKPQKFELLLKPVAIRIEPI</sequence>